<dbReference type="InterPro" id="IPR001245">
    <property type="entry name" value="Ser-Thr/Tyr_kinase_cat_dom"/>
</dbReference>
<feature type="compositionally biased region" description="Low complexity" evidence="7">
    <location>
        <begin position="9"/>
        <end position="31"/>
    </location>
</feature>
<dbReference type="AlphaFoldDB" id="A0AAE0KSD4"/>
<keyword evidence="2" id="KW-0808">Transferase</keyword>
<dbReference type="Proteomes" id="UP001190700">
    <property type="component" value="Unassembled WGS sequence"/>
</dbReference>
<dbReference type="InterPro" id="IPR008271">
    <property type="entry name" value="Ser/Thr_kinase_AS"/>
</dbReference>
<evidence type="ECO:0000256" key="7">
    <source>
        <dbReference type="SAM" id="MobiDB-lite"/>
    </source>
</evidence>
<evidence type="ECO:0000256" key="2">
    <source>
        <dbReference type="ARBA" id="ARBA00022679"/>
    </source>
</evidence>
<dbReference type="SUPFAM" id="SSF56112">
    <property type="entry name" value="Protein kinase-like (PK-like)"/>
    <property type="match status" value="1"/>
</dbReference>
<feature type="domain" description="Protein kinase" evidence="8">
    <location>
        <begin position="308"/>
        <end position="588"/>
    </location>
</feature>
<protein>
    <recommendedName>
        <fullName evidence="8">Protein kinase domain-containing protein</fullName>
    </recommendedName>
</protein>
<dbReference type="GO" id="GO:0004674">
    <property type="term" value="F:protein serine/threonine kinase activity"/>
    <property type="evidence" value="ECO:0007669"/>
    <property type="project" value="UniProtKB-KW"/>
</dbReference>
<feature type="binding site" evidence="6">
    <location>
        <position position="335"/>
    </location>
    <ligand>
        <name>ATP</name>
        <dbReference type="ChEBI" id="CHEBI:30616"/>
    </ligand>
</feature>
<evidence type="ECO:0000259" key="8">
    <source>
        <dbReference type="PROSITE" id="PS50011"/>
    </source>
</evidence>
<evidence type="ECO:0000256" key="1">
    <source>
        <dbReference type="ARBA" id="ARBA00022527"/>
    </source>
</evidence>
<dbReference type="PROSITE" id="PS00108">
    <property type="entry name" value="PROTEIN_KINASE_ST"/>
    <property type="match status" value="1"/>
</dbReference>
<dbReference type="InterPro" id="IPR011009">
    <property type="entry name" value="Kinase-like_dom_sf"/>
</dbReference>
<feature type="compositionally biased region" description="Pro residues" evidence="7">
    <location>
        <begin position="132"/>
        <end position="143"/>
    </location>
</feature>
<feature type="non-terminal residue" evidence="9">
    <location>
        <position position="1"/>
    </location>
</feature>
<evidence type="ECO:0000313" key="9">
    <source>
        <dbReference type="EMBL" id="KAK3258679.1"/>
    </source>
</evidence>
<proteinExistence type="predicted"/>
<sequence>SDSMATNKSNRSSDSRASSRSRCSSSASSSSLPVGWSDRIEPGLSFRSAASSSFSNLASGSMPLVERELGGWKGGDMPEGIEGAPRGRLRGQGYNAAGGKAIPSSPPRSPDKPSRPQDTSSAGQQGGRPHEPCTPPPSTPPGRRPSLPTEGLTRIAPGTPSWLNPKATPFVPNTPPATPSTPPPTADPPCISRSIAGNLSIPPPLTSTINEPQRPSHDPPSPTEEAVPQPHGVSGGSVQDIWALVMSEQEEEHTGTPARQEAPEAQKFVTTSAPGGGHEMTRNESDIVRLFSRGGTVDDNWLIATADVQRIRALGDGGSGSVWYGRWSGSDVAIKQLKQHDWNGQGRHCVLGALETETKLLAKLRHPNLIDFFGVMISDDDEPPAVVTEYCALGTLNGYLDRVRGEHEMVPRAVRVRLLLHAARGMRFLHSKRCIHFDLKSHNLLLTGTLEEPVCKVGDLGLSKQRRFTQSWSTTLLASSQEEHRHFRGTPSWMAPELVGTDFSVQVDERVDIFSFGIVMWEALTGEIPFQEMNPFAVMFQMKENCLRPPIPELCEEDYRRLMAACWAAEPSDRPSFCEIVERLQEMN</sequence>
<keyword evidence="5 6" id="KW-0067">ATP-binding</keyword>
<evidence type="ECO:0000256" key="6">
    <source>
        <dbReference type="PROSITE-ProRule" id="PRU10141"/>
    </source>
</evidence>
<dbReference type="CDD" id="cd13999">
    <property type="entry name" value="STKc_MAP3K-like"/>
    <property type="match status" value="1"/>
</dbReference>
<accession>A0AAE0KSD4</accession>
<organism evidence="9 10">
    <name type="scientific">Cymbomonas tetramitiformis</name>
    <dbReference type="NCBI Taxonomy" id="36881"/>
    <lineage>
        <taxon>Eukaryota</taxon>
        <taxon>Viridiplantae</taxon>
        <taxon>Chlorophyta</taxon>
        <taxon>Pyramimonadophyceae</taxon>
        <taxon>Pyramimonadales</taxon>
        <taxon>Pyramimonadaceae</taxon>
        <taxon>Cymbomonas</taxon>
    </lineage>
</organism>
<dbReference type="SMART" id="SM00220">
    <property type="entry name" value="S_TKc"/>
    <property type="match status" value="1"/>
</dbReference>
<keyword evidence="10" id="KW-1185">Reference proteome</keyword>
<comment type="caution">
    <text evidence="9">The sequence shown here is derived from an EMBL/GenBank/DDBJ whole genome shotgun (WGS) entry which is preliminary data.</text>
</comment>
<evidence type="ECO:0000256" key="3">
    <source>
        <dbReference type="ARBA" id="ARBA00022741"/>
    </source>
</evidence>
<evidence type="ECO:0000313" key="10">
    <source>
        <dbReference type="Proteomes" id="UP001190700"/>
    </source>
</evidence>
<reference evidence="9 10" key="1">
    <citation type="journal article" date="2015" name="Genome Biol. Evol.">
        <title>Comparative Genomics of a Bacterivorous Green Alga Reveals Evolutionary Causalities and Consequences of Phago-Mixotrophic Mode of Nutrition.</title>
        <authorList>
            <person name="Burns J.A."/>
            <person name="Paasch A."/>
            <person name="Narechania A."/>
            <person name="Kim E."/>
        </authorList>
    </citation>
    <scope>NUCLEOTIDE SEQUENCE [LARGE SCALE GENOMIC DNA]</scope>
    <source>
        <strain evidence="9 10">PLY_AMNH</strain>
    </source>
</reference>
<evidence type="ECO:0000256" key="5">
    <source>
        <dbReference type="ARBA" id="ARBA00022840"/>
    </source>
</evidence>
<name>A0AAE0KSD4_9CHLO</name>
<feature type="compositionally biased region" description="Pro residues" evidence="7">
    <location>
        <begin position="172"/>
        <end position="187"/>
    </location>
</feature>
<feature type="compositionally biased region" description="Low complexity" evidence="7">
    <location>
        <begin position="43"/>
        <end position="61"/>
    </location>
</feature>
<dbReference type="InterPro" id="IPR000719">
    <property type="entry name" value="Prot_kinase_dom"/>
</dbReference>
<keyword evidence="3 6" id="KW-0547">Nucleotide-binding</keyword>
<keyword evidence="1" id="KW-0723">Serine/threonine-protein kinase</keyword>
<dbReference type="InterPro" id="IPR051681">
    <property type="entry name" value="Ser/Thr_Kinases-Pseudokinases"/>
</dbReference>
<gene>
    <name evidence="9" type="ORF">CYMTET_32285</name>
</gene>
<dbReference type="Gene3D" id="1.10.510.10">
    <property type="entry name" value="Transferase(Phosphotransferase) domain 1"/>
    <property type="match status" value="1"/>
</dbReference>
<dbReference type="PROSITE" id="PS50011">
    <property type="entry name" value="PROTEIN_KINASE_DOM"/>
    <property type="match status" value="1"/>
</dbReference>
<evidence type="ECO:0000256" key="4">
    <source>
        <dbReference type="ARBA" id="ARBA00022777"/>
    </source>
</evidence>
<dbReference type="EMBL" id="LGRX02019349">
    <property type="protein sequence ID" value="KAK3258679.1"/>
    <property type="molecule type" value="Genomic_DNA"/>
</dbReference>
<feature type="region of interest" description="Disordered" evidence="7">
    <location>
        <begin position="1"/>
        <end position="236"/>
    </location>
</feature>
<dbReference type="GO" id="GO:0005524">
    <property type="term" value="F:ATP binding"/>
    <property type="evidence" value="ECO:0007669"/>
    <property type="project" value="UniProtKB-UniRule"/>
</dbReference>
<keyword evidence="4" id="KW-0418">Kinase</keyword>
<dbReference type="PROSITE" id="PS00107">
    <property type="entry name" value="PROTEIN_KINASE_ATP"/>
    <property type="match status" value="1"/>
</dbReference>
<dbReference type="PANTHER" id="PTHR44329">
    <property type="entry name" value="SERINE/THREONINE-PROTEIN KINASE TNNI3K-RELATED"/>
    <property type="match status" value="1"/>
</dbReference>
<dbReference type="InterPro" id="IPR017441">
    <property type="entry name" value="Protein_kinase_ATP_BS"/>
</dbReference>
<dbReference type="Pfam" id="PF07714">
    <property type="entry name" value="PK_Tyr_Ser-Thr"/>
    <property type="match status" value="1"/>
</dbReference>